<comment type="function">
    <text evidence="8">Catalyzes the phospholipid dependent N-acylation of the N-terminal cysteine of apolipoprotein, the last step in lipoprotein maturation.</text>
</comment>
<feature type="transmembrane region" description="Helical" evidence="8">
    <location>
        <begin position="204"/>
        <end position="223"/>
    </location>
</feature>
<comment type="pathway">
    <text evidence="8">Protein modification; lipoprotein biosynthesis (N-acyl transfer).</text>
</comment>
<evidence type="ECO:0000313" key="10">
    <source>
        <dbReference type="EMBL" id="UFP93873.1"/>
    </source>
</evidence>
<keyword evidence="4 8" id="KW-0812">Transmembrane</keyword>
<evidence type="ECO:0000256" key="1">
    <source>
        <dbReference type="ARBA" id="ARBA00004651"/>
    </source>
</evidence>
<feature type="transmembrane region" description="Helical" evidence="8">
    <location>
        <begin position="493"/>
        <end position="511"/>
    </location>
</feature>
<evidence type="ECO:0000259" key="9">
    <source>
        <dbReference type="PROSITE" id="PS50263"/>
    </source>
</evidence>
<comment type="catalytic activity">
    <reaction evidence="8">
        <text>N-terminal S-1,2-diacyl-sn-glyceryl-L-cysteinyl-[lipoprotein] + a glycerophospholipid = N-acyl-S-1,2-diacyl-sn-glyceryl-L-cysteinyl-[lipoprotein] + a 2-acyl-sn-glycero-3-phospholipid + H(+)</text>
        <dbReference type="Rhea" id="RHEA:48228"/>
        <dbReference type="Rhea" id="RHEA-COMP:14681"/>
        <dbReference type="Rhea" id="RHEA-COMP:14684"/>
        <dbReference type="ChEBI" id="CHEBI:15378"/>
        <dbReference type="ChEBI" id="CHEBI:136912"/>
        <dbReference type="ChEBI" id="CHEBI:140656"/>
        <dbReference type="ChEBI" id="CHEBI:140657"/>
        <dbReference type="ChEBI" id="CHEBI:140660"/>
        <dbReference type="EC" id="2.3.1.269"/>
    </reaction>
</comment>
<dbReference type="Pfam" id="PF00795">
    <property type="entry name" value="CN_hydrolase"/>
    <property type="match status" value="1"/>
</dbReference>
<name>A0ABY3PK00_9CYAN</name>
<dbReference type="PANTHER" id="PTHR38686:SF1">
    <property type="entry name" value="APOLIPOPROTEIN N-ACYLTRANSFERASE"/>
    <property type="match status" value="1"/>
</dbReference>
<dbReference type="NCBIfam" id="TIGR00546">
    <property type="entry name" value="lnt"/>
    <property type="match status" value="1"/>
</dbReference>
<keyword evidence="6 8" id="KW-0472">Membrane</keyword>
<dbReference type="EMBL" id="CP063845">
    <property type="protein sequence ID" value="UFP93873.1"/>
    <property type="molecule type" value="Genomic_DNA"/>
</dbReference>
<feature type="transmembrane region" description="Helical" evidence="8">
    <location>
        <begin position="170"/>
        <end position="195"/>
    </location>
</feature>
<evidence type="ECO:0000256" key="2">
    <source>
        <dbReference type="ARBA" id="ARBA00022475"/>
    </source>
</evidence>
<keyword evidence="2 8" id="KW-1003">Cell membrane</keyword>
<feature type="domain" description="CN hydrolase" evidence="9">
    <location>
        <begin position="240"/>
        <end position="480"/>
    </location>
</feature>
<gene>
    <name evidence="8 10" type="primary">lnt</name>
    <name evidence="10" type="ORF">ISF26_19190</name>
</gene>
<dbReference type="InterPro" id="IPR045378">
    <property type="entry name" value="LNT_N"/>
</dbReference>
<feature type="transmembrane region" description="Helical" evidence="8">
    <location>
        <begin position="65"/>
        <end position="84"/>
    </location>
</feature>
<dbReference type="RefSeq" id="WP_230840930.1">
    <property type="nucleotide sequence ID" value="NZ_CP063845.1"/>
</dbReference>
<keyword evidence="3 8" id="KW-0808">Transferase</keyword>
<evidence type="ECO:0000256" key="8">
    <source>
        <dbReference type="HAMAP-Rule" id="MF_01148"/>
    </source>
</evidence>
<keyword evidence="5 8" id="KW-1133">Transmembrane helix</keyword>
<dbReference type="InterPro" id="IPR004563">
    <property type="entry name" value="Apolipo_AcylTrfase"/>
</dbReference>
<comment type="subcellular location">
    <subcellularLocation>
        <location evidence="1 8">Cell membrane</location>
        <topology evidence="1 8">Multi-pass membrane protein</topology>
    </subcellularLocation>
</comment>
<dbReference type="PANTHER" id="PTHR38686">
    <property type="entry name" value="APOLIPOPROTEIN N-ACYLTRANSFERASE"/>
    <property type="match status" value="1"/>
</dbReference>
<evidence type="ECO:0000256" key="4">
    <source>
        <dbReference type="ARBA" id="ARBA00022692"/>
    </source>
</evidence>
<keyword evidence="7 8" id="KW-0012">Acyltransferase</keyword>
<dbReference type="Gene3D" id="3.60.110.10">
    <property type="entry name" value="Carbon-nitrogen hydrolase"/>
    <property type="match status" value="1"/>
</dbReference>
<sequence length="521" mass="56542">MSRIALRRRREQAQRRRSVAGVLAAVGGGTVLGLAAPPTGWGVLVWVALVPFLVYLRAEHRPRAFLLGTLAGMVYYAILLRWLLGFHPLTWLGIDWWSSLGIALGAWLFVSASQAWVIGLWASLVVRTRLSGLRRVLFAVGLWVGLHWLWGRGETAFPWGTLAQSLAGDLWAVQTVALGGAHLLVGLAVAVNVLVAESWSTRRVGYATLAALLVASVQLYGWWQLTQPLPAGEPLRIGVIQGNIAQARKWTPDGRRTTIETYVRGYEALAAAGAQLVLTPETAFPFIWSREPEPAAPLVPEIQKRRVPVLLSAFERRADGQVATTLFALDGTARTISTFNKIHLVPFGEQIPLKAIIGPLVRKLSPVQQEVFAGSLAQRLQTPVGPVAAGICFDSAFAGGFRAQVAAGARLLVQSTNDAWYGPAMAPQHHALDTLRAVETGRYLVRASNNGTSAVVDPLGRTARITGWNVYAAFVEPVRLLEGTTLYVRWGDWFVPLSAALALVGLLAGRINTGRRVRINT</sequence>
<dbReference type="EC" id="2.3.1.269" evidence="8"/>
<evidence type="ECO:0000256" key="7">
    <source>
        <dbReference type="ARBA" id="ARBA00023315"/>
    </source>
</evidence>
<feature type="transmembrane region" description="Helical" evidence="8">
    <location>
        <begin position="96"/>
        <end position="121"/>
    </location>
</feature>
<evidence type="ECO:0000313" key="11">
    <source>
        <dbReference type="Proteomes" id="UP001054846"/>
    </source>
</evidence>
<dbReference type="SUPFAM" id="SSF56317">
    <property type="entry name" value="Carbon-nitrogen hydrolase"/>
    <property type="match status" value="1"/>
</dbReference>
<dbReference type="CDD" id="cd07571">
    <property type="entry name" value="ALP_N-acyl_transferase"/>
    <property type="match status" value="1"/>
</dbReference>
<evidence type="ECO:0000256" key="5">
    <source>
        <dbReference type="ARBA" id="ARBA00022989"/>
    </source>
</evidence>
<reference evidence="10 11" key="1">
    <citation type="journal article" date="2021" name="Genome Biol. Evol.">
        <title>Complete Genome Sequencing of a Novel Gloeobacter Species from a Waterfall Cave in Mexico.</title>
        <authorList>
            <person name="Saw J.H."/>
            <person name="Cardona T."/>
            <person name="Montejano G."/>
        </authorList>
    </citation>
    <scope>NUCLEOTIDE SEQUENCE [LARGE SCALE GENOMIC DNA]</scope>
    <source>
        <strain evidence="10">MG652769</strain>
    </source>
</reference>
<dbReference type="InterPro" id="IPR036526">
    <property type="entry name" value="C-N_Hydrolase_sf"/>
</dbReference>
<dbReference type="Proteomes" id="UP001054846">
    <property type="component" value="Chromosome"/>
</dbReference>
<dbReference type="HAMAP" id="MF_01148">
    <property type="entry name" value="Lnt"/>
    <property type="match status" value="1"/>
</dbReference>
<evidence type="ECO:0000256" key="3">
    <source>
        <dbReference type="ARBA" id="ARBA00022679"/>
    </source>
</evidence>
<feature type="transmembrane region" description="Helical" evidence="8">
    <location>
        <begin position="18"/>
        <end position="35"/>
    </location>
</feature>
<feature type="transmembrane region" description="Helical" evidence="8">
    <location>
        <begin position="41"/>
        <end position="58"/>
    </location>
</feature>
<accession>A0ABY3PK00</accession>
<evidence type="ECO:0000256" key="6">
    <source>
        <dbReference type="ARBA" id="ARBA00023136"/>
    </source>
</evidence>
<comment type="similarity">
    <text evidence="8">Belongs to the CN hydrolase family. Apolipoprotein N-acyltransferase subfamily.</text>
</comment>
<proteinExistence type="inferred from homology"/>
<dbReference type="PROSITE" id="PS50263">
    <property type="entry name" value="CN_HYDROLASE"/>
    <property type="match status" value="1"/>
</dbReference>
<dbReference type="InterPro" id="IPR003010">
    <property type="entry name" value="C-N_Hydrolase"/>
</dbReference>
<feature type="transmembrane region" description="Helical" evidence="8">
    <location>
        <begin position="133"/>
        <end position="150"/>
    </location>
</feature>
<keyword evidence="11" id="KW-1185">Reference proteome</keyword>
<organism evidence="10 11">
    <name type="scientific">Gloeobacter morelensis MG652769</name>
    <dbReference type="NCBI Taxonomy" id="2781736"/>
    <lineage>
        <taxon>Bacteria</taxon>
        <taxon>Bacillati</taxon>
        <taxon>Cyanobacteriota</taxon>
        <taxon>Cyanophyceae</taxon>
        <taxon>Gloeobacterales</taxon>
        <taxon>Gloeobacteraceae</taxon>
        <taxon>Gloeobacter</taxon>
        <taxon>Gloeobacter morelensis</taxon>
    </lineage>
</organism>
<dbReference type="Pfam" id="PF20154">
    <property type="entry name" value="LNT_N"/>
    <property type="match status" value="1"/>
</dbReference>
<protein>
    <recommendedName>
        <fullName evidence="8">Apolipoprotein N-acyltransferase</fullName>
        <shortName evidence="8">ALP N-acyltransferase</shortName>
        <ecNumber evidence="8">2.3.1.269</ecNumber>
    </recommendedName>
</protein>